<gene>
    <name evidence="2" type="ORF">TWF694_007343</name>
</gene>
<evidence type="ECO:0000313" key="2">
    <source>
        <dbReference type="EMBL" id="KAK6541536.1"/>
    </source>
</evidence>
<accession>A0AAV9XJ34</accession>
<dbReference type="Proteomes" id="UP001365542">
    <property type="component" value="Unassembled WGS sequence"/>
</dbReference>
<feature type="compositionally biased region" description="Basic residues" evidence="1">
    <location>
        <begin position="107"/>
        <end position="119"/>
    </location>
</feature>
<protein>
    <submittedName>
        <fullName evidence="2">Uncharacterized protein</fullName>
    </submittedName>
</protein>
<evidence type="ECO:0000256" key="1">
    <source>
        <dbReference type="SAM" id="MobiDB-lite"/>
    </source>
</evidence>
<feature type="region of interest" description="Disordered" evidence="1">
    <location>
        <begin position="86"/>
        <end position="119"/>
    </location>
</feature>
<organism evidence="2 3">
    <name type="scientific">Orbilia ellipsospora</name>
    <dbReference type="NCBI Taxonomy" id="2528407"/>
    <lineage>
        <taxon>Eukaryota</taxon>
        <taxon>Fungi</taxon>
        <taxon>Dikarya</taxon>
        <taxon>Ascomycota</taxon>
        <taxon>Pezizomycotina</taxon>
        <taxon>Orbiliomycetes</taxon>
        <taxon>Orbiliales</taxon>
        <taxon>Orbiliaceae</taxon>
        <taxon>Orbilia</taxon>
    </lineage>
</organism>
<proteinExistence type="predicted"/>
<comment type="caution">
    <text evidence="2">The sequence shown here is derived from an EMBL/GenBank/DDBJ whole genome shotgun (WGS) entry which is preliminary data.</text>
</comment>
<dbReference type="AlphaFoldDB" id="A0AAV9XJ34"/>
<feature type="compositionally biased region" description="Pro residues" evidence="1">
    <location>
        <begin position="32"/>
        <end position="46"/>
    </location>
</feature>
<keyword evidence="3" id="KW-1185">Reference proteome</keyword>
<feature type="compositionally biased region" description="Basic and acidic residues" evidence="1">
    <location>
        <begin position="241"/>
        <end position="271"/>
    </location>
</feature>
<reference evidence="2 3" key="1">
    <citation type="submission" date="2019-10" db="EMBL/GenBank/DDBJ databases">
        <authorList>
            <person name="Palmer J.M."/>
        </authorList>
    </citation>
    <scope>NUCLEOTIDE SEQUENCE [LARGE SCALE GENOMIC DNA]</scope>
    <source>
        <strain evidence="2 3">TWF694</strain>
    </source>
</reference>
<feature type="region of interest" description="Disordered" evidence="1">
    <location>
        <begin position="218"/>
        <end position="271"/>
    </location>
</feature>
<dbReference type="EMBL" id="JAVHJO010000003">
    <property type="protein sequence ID" value="KAK6541536.1"/>
    <property type="molecule type" value="Genomic_DNA"/>
</dbReference>
<feature type="region of interest" description="Disordered" evidence="1">
    <location>
        <begin position="1"/>
        <end position="47"/>
    </location>
</feature>
<name>A0AAV9XJ34_9PEZI</name>
<sequence>MTSSDQTQARVAHSEDEQAFQIYLDSDEAPRNHPPPAPPSPTPPGFIHPYMNRLILPVNHPDFDPRIHDPLRLPREQFDNLFGVPRPPPVWNQANRENGQNEEGARHSGRRTNTTHHREHPTHFVQQNPADFEFQPTDFEVNPGDDTRDFQLLLPVDHPLFDPFVHDTLLWPRRDVVEAEWEEERRMRAAPRQLDPPFEYHPQISHDLEDQFRPRRLDRQLFPTPNPPTRPIQRPHRRPRRENNQERRILSVQEIEHRIRRERTHEQDRGA</sequence>
<evidence type="ECO:0000313" key="3">
    <source>
        <dbReference type="Proteomes" id="UP001365542"/>
    </source>
</evidence>